<dbReference type="InterPro" id="IPR056576">
    <property type="entry name" value="MGAT4_A/B/C_C"/>
</dbReference>
<sequence>MTHRGHGGPGFGRVFGGFSSVPRKRMTRFILVSAITVFALFFFSNGVANMPREDRMEESIAELQSHLQFLDSLYRARQEDLIALQNKFMVHRGNGSQRHATPQLYDGTPTTLPPEISMIIKNYTGTKAVQGVRPKNIQQLRSPYVYQLMPHLMNSPFSLRPAYHLKSKRAFVDVVIGIPTVRRDKESYLLITLTHLIGGMSDADLAATLIVVFVGETNLEYVVHTARQIEITFPKHLESGLIEVLAPSPSYYPDFSTLEQTLGDSVKRVKWRTKQNLDAIYLMSYAQTKGTFYLMLEDDVIAKKNYMQYIKQFASATTVSTPQWFFLEFCHVGGIGKMFRSSDLVHFITYVQLFYKNMPIDWLLESYLADRVCTIDKTSKACGKSKSHIRPKYKTSLFQHIGLYSSLKGKIQKVRDSRFGAAPTYFPHVNPPVGVFRTDIVEQADHTLKRAYEGQTYFWGVKPKKGDMVEFWFEKPTAIKSFTFRSGNAEHSSDKFYDAVVEALPSGADNFSAVGEFDEFGLADGELPAGWAPLTAIRVRVNSDSFYWVILSEVRWHATSARSLYSGPDLEIELRTKAEESG</sequence>
<proteinExistence type="predicted"/>
<keyword evidence="8" id="KW-1185">Reference proteome</keyword>
<feature type="domain" description="MGAT4 conserved region" evidence="5">
    <location>
        <begin position="145"/>
        <end position="419"/>
    </location>
</feature>
<feature type="non-terminal residue" evidence="7">
    <location>
        <position position="1"/>
    </location>
</feature>
<dbReference type="EMBL" id="OW152813">
    <property type="protein sequence ID" value="CAH2035576.1"/>
    <property type="molecule type" value="Genomic_DNA"/>
</dbReference>
<dbReference type="InterPro" id="IPR057279">
    <property type="entry name" value="MGAT4"/>
</dbReference>
<dbReference type="Pfam" id="PF04666">
    <property type="entry name" value="MGAT4_cons"/>
    <property type="match status" value="1"/>
</dbReference>
<protein>
    <recommendedName>
        <fullName evidence="9">Alpha-1,3-mannosyl-glycoprotein 4-beta-N-acetylglucosaminyltransferase A</fullName>
    </recommendedName>
</protein>
<keyword evidence="2" id="KW-0328">Glycosyltransferase</keyword>
<evidence type="ECO:0000256" key="4">
    <source>
        <dbReference type="SAM" id="Phobius"/>
    </source>
</evidence>
<keyword evidence="4" id="KW-0472">Membrane</keyword>
<keyword evidence="3" id="KW-0808">Transferase</keyword>
<gene>
    <name evidence="7" type="ORF">IPOD504_LOCUS616</name>
</gene>
<dbReference type="Pfam" id="PF23524">
    <property type="entry name" value="MGAT4A_C"/>
    <property type="match status" value="1"/>
</dbReference>
<evidence type="ECO:0000259" key="5">
    <source>
        <dbReference type="Pfam" id="PF04666"/>
    </source>
</evidence>
<evidence type="ECO:0000256" key="2">
    <source>
        <dbReference type="ARBA" id="ARBA00022676"/>
    </source>
</evidence>
<accession>A0ABN8HPD5</accession>
<dbReference type="PANTHER" id="PTHR12062:SF9">
    <property type="entry name" value="ALPHA-1,3-MANNOSYL-GLYCOPROTEIN 4-BETA-N-ACETYLGLUCOSAMINYLTRANSFERASE A, ISOFORM A"/>
    <property type="match status" value="1"/>
</dbReference>
<name>A0ABN8HPD5_9NEOP</name>
<evidence type="ECO:0008006" key="9">
    <source>
        <dbReference type="Google" id="ProtNLM"/>
    </source>
</evidence>
<evidence type="ECO:0000256" key="3">
    <source>
        <dbReference type="ARBA" id="ARBA00022679"/>
    </source>
</evidence>
<dbReference type="InterPro" id="IPR006759">
    <property type="entry name" value="Glyco_transf_54"/>
</dbReference>
<evidence type="ECO:0000259" key="6">
    <source>
        <dbReference type="Pfam" id="PF23524"/>
    </source>
</evidence>
<keyword evidence="4" id="KW-0812">Transmembrane</keyword>
<reference evidence="7" key="1">
    <citation type="submission" date="2022-03" db="EMBL/GenBank/DDBJ databases">
        <authorList>
            <person name="Martin H S."/>
        </authorList>
    </citation>
    <scope>NUCLEOTIDE SEQUENCE</scope>
</reference>
<organism evidence="7 8">
    <name type="scientific">Iphiclides podalirius</name>
    <name type="common">scarce swallowtail</name>
    <dbReference type="NCBI Taxonomy" id="110791"/>
    <lineage>
        <taxon>Eukaryota</taxon>
        <taxon>Metazoa</taxon>
        <taxon>Ecdysozoa</taxon>
        <taxon>Arthropoda</taxon>
        <taxon>Hexapoda</taxon>
        <taxon>Insecta</taxon>
        <taxon>Pterygota</taxon>
        <taxon>Neoptera</taxon>
        <taxon>Endopterygota</taxon>
        <taxon>Lepidoptera</taxon>
        <taxon>Glossata</taxon>
        <taxon>Ditrysia</taxon>
        <taxon>Papilionoidea</taxon>
        <taxon>Papilionidae</taxon>
        <taxon>Papilioninae</taxon>
        <taxon>Iphiclides</taxon>
    </lineage>
</organism>
<feature type="domain" description="MGAT4 A/B/C C-terminal" evidence="6">
    <location>
        <begin position="437"/>
        <end position="553"/>
    </location>
</feature>
<evidence type="ECO:0000313" key="8">
    <source>
        <dbReference type="Proteomes" id="UP000837857"/>
    </source>
</evidence>
<dbReference type="PANTHER" id="PTHR12062">
    <property type="entry name" value="N-ACETYLGLUCOSAMINYLTRANSFERASE VI"/>
    <property type="match status" value="1"/>
</dbReference>
<comment type="pathway">
    <text evidence="1">Protein modification; protein glycosylation.</text>
</comment>
<evidence type="ECO:0000256" key="1">
    <source>
        <dbReference type="ARBA" id="ARBA00004922"/>
    </source>
</evidence>
<evidence type="ECO:0000313" key="7">
    <source>
        <dbReference type="EMBL" id="CAH2035576.1"/>
    </source>
</evidence>
<dbReference type="Proteomes" id="UP000837857">
    <property type="component" value="Chromosome 1"/>
</dbReference>
<feature type="transmembrane region" description="Helical" evidence="4">
    <location>
        <begin position="29"/>
        <end position="48"/>
    </location>
</feature>
<keyword evidence="4" id="KW-1133">Transmembrane helix</keyword>